<feature type="domain" description="NusG-like N-terminal" evidence="9">
    <location>
        <begin position="202"/>
        <end position="292"/>
    </location>
</feature>
<dbReference type="Pfam" id="PF23291">
    <property type="entry name" value="KOW4_SPT5"/>
    <property type="match status" value="1"/>
</dbReference>
<comment type="subcellular location">
    <subcellularLocation>
        <location evidence="1 7">Nucleus</location>
    </subcellularLocation>
</comment>
<organism evidence="12 13">
    <name type="scientific">Wickerhamiella sorbophila</name>
    <dbReference type="NCBI Taxonomy" id="45607"/>
    <lineage>
        <taxon>Eukaryota</taxon>
        <taxon>Fungi</taxon>
        <taxon>Dikarya</taxon>
        <taxon>Ascomycota</taxon>
        <taxon>Saccharomycotina</taxon>
        <taxon>Dipodascomycetes</taxon>
        <taxon>Dipodascales</taxon>
        <taxon>Trichomonascaceae</taxon>
        <taxon>Wickerhamiella</taxon>
    </lineage>
</organism>
<dbReference type="Proteomes" id="UP000238350">
    <property type="component" value="Unassembled WGS sequence"/>
</dbReference>
<keyword evidence="13" id="KW-1185">Reference proteome</keyword>
<feature type="compositionally biased region" description="Basic and acidic residues" evidence="8">
    <location>
        <begin position="46"/>
        <end position="60"/>
    </location>
</feature>
<comment type="function">
    <text evidence="6 7">The SPT4-SPT5 complex mediates both activation and inhibition of transcription elongation, and plays a role in pre-mRNA processing. This complex seems to be important for the stability of the RNA polymerase II elongation machinery on the chromatin template but not for the inherent ability of this machinery to translocate down the gene.</text>
</comment>
<dbReference type="AlphaFoldDB" id="A0A2T0FJ33"/>
<dbReference type="EMBL" id="NDIQ01000021">
    <property type="protein sequence ID" value="PRT54949.1"/>
    <property type="molecule type" value="Genomic_DNA"/>
</dbReference>
<dbReference type="GO" id="GO:0032784">
    <property type="term" value="P:regulation of DNA-templated transcription elongation"/>
    <property type="evidence" value="ECO:0007669"/>
    <property type="project" value="InterPro"/>
</dbReference>
<dbReference type="CDD" id="cd06082">
    <property type="entry name" value="KOW_Spt5_2"/>
    <property type="match status" value="1"/>
</dbReference>
<feature type="region of interest" description="Disordered" evidence="8">
    <location>
        <begin position="907"/>
        <end position="926"/>
    </location>
</feature>
<feature type="domain" description="KOW" evidence="10">
    <location>
        <begin position="450"/>
        <end position="477"/>
    </location>
</feature>
<dbReference type="InterPro" id="IPR041976">
    <property type="entry name" value="KOW_Spt5_3"/>
</dbReference>
<evidence type="ECO:0000256" key="4">
    <source>
        <dbReference type="ARBA" id="ARBA00023163"/>
    </source>
</evidence>
<feature type="compositionally biased region" description="Acidic residues" evidence="8">
    <location>
        <begin position="63"/>
        <end position="91"/>
    </location>
</feature>
<name>A0A2T0FJ33_9ASCO</name>
<dbReference type="Pfam" id="PF00467">
    <property type="entry name" value="KOW"/>
    <property type="match status" value="1"/>
</dbReference>
<dbReference type="InterPro" id="IPR039659">
    <property type="entry name" value="SPT5"/>
</dbReference>
<dbReference type="STRING" id="45607.A0A2T0FJ33"/>
<feature type="region of interest" description="Disordered" evidence="8">
    <location>
        <begin position="786"/>
        <end position="884"/>
    </location>
</feature>
<dbReference type="SMART" id="SM00739">
    <property type="entry name" value="KOW"/>
    <property type="match status" value="4"/>
</dbReference>
<dbReference type="OrthoDB" id="28901at2759"/>
<reference evidence="12 13" key="1">
    <citation type="submission" date="2017-04" db="EMBL/GenBank/DDBJ databases">
        <title>Genome sequencing of [Candida] sorbophila.</title>
        <authorList>
            <person name="Ahn J.O."/>
        </authorList>
    </citation>
    <scope>NUCLEOTIDE SEQUENCE [LARGE SCALE GENOMIC DNA]</scope>
    <source>
        <strain evidence="12 13">DS02</strain>
    </source>
</reference>
<dbReference type="InterPro" id="IPR017071">
    <property type="entry name" value="TF_Spt5_eukaryote"/>
</dbReference>
<dbReference type="InterPro" id="IPR008991">
    <property type="entry name" value="Translation_prot_SH3-like_sf"/>
</dbReference>
<feature type="compositionally biased region" description="Polar residues" evidence="8">
    <location>
        <begin position="852"/>
        <end position="883"/>
    </location>
</feature>
<feature type="region of interest" description="Disordered" evidence="8">
    <location>
        <begin position="966"/>
        <end position="986"/>
    </location>
</feature>
<feature type="domain" description="KOW" evidence="10">
    <location>
        <begin position="502"/>
        <end position="529"/>
    </location>
</feature>
<feature type="domain" description="KOW" evidence="10">
    <location>
        <begin position="623"/>
        <end position="648"/>
    </location>
</feature>
<dbReference type="CDD" id="cd06081">
    <property type="entry name" value="KOW_Spt5_1"/>
    <property type="match status" value="1"/>
</dbReference>
<dbReference type="Pfam" id="PF23284">
    <property type="entry name" value="KOW2_Spt5"/>
    <property type="match status" value="1"/>
</dbReference>
<accession>A0A2T0FJ33</accession>
<feature type="compositionally biased region" description="Basic and acidic residues" evidence="8">
    <location>
        <begin position="146"/>
        <end position="159"/>
    </location>
</feature>
<dbReference type="Pfam" id="PF23042">
    <property type="entry name" value="KOW1_SPT5"/>
    <property type="match status" value="1"/>
</dbReference>
<comment type="similarity">
    <text evidence="2 7">Belongs to the SPT5 family.</text>
</comment>
<evidence type="ECO:0000313" key="13">
    <source>
        <dbReference type="Proteomes" id="UP000238350"/>
    </source>
</evidence>
<dbReference type="InterPro" id="IPR057936">
    <property type="entry name" value="KOWx_Spt5"/>
</dbReference>
<dbReference type="PIRSF" id="PIRSF036945">
    <property type="entry name" value="Spt5"/>
    <property type="match status" value="1"/>
</dbReference>
<dbReference type="CDD" id="cd06083">
    <property type="entry name" value="KOW_Spt5_3"/>
    <property type="match status" value="1"/>
</dbReference>
<dbReference type="InterPro" id="IPR036735">
    <property type="entry name" value="NGN_dom_sf"/>
</dbReference>
<dbReference type="Pfam" id="PF12815">
    <property type="entry name" value="CTD"/>
    <property type="match status" value="1"/>
</dbReference>
<feature type="compositionally biased region" description="Basic and acidic residues" evidence="8">
    <location>
        <begin position="977"/>
        <end position="986"/>
    </location>
</feature>
<feature type="compositionally biased region" description="Polar residues" evidence="8">
    <location>
        <begin position="907"/>
        <end position="923"/>
    </location>
</feature>
<dbReference type="InterPro" id="IPR041978">
    <property type="entry name" value="KOW_Spt5_5"/>
</dbReference>
<dbReference type="PANTHER" id="PTHR11125">
    <property type="entry name" value="SUPPRESSOR OF TY 5"/>
    <property type="match status" value="1"/>
</dbReference>
<evidence type="ECO:0000256" key="1">
    <source>
        <dbReference type="ARBA" id="ARBA00004123"/>
    </source>
</evidence>
<keyword evidence="5 7" id="KW-0539">Nucleus</keyword>
<dbReference type="Pfam" id="PF23290">
    <property type="entry name" value="KOW5_SPT5"/>
    <property type="match status" value="1"/>
</dbReference>
<dbReference type="PANTHER" id="PTHR11125:SF7">
    <property type="entry name" value="TRANSCRIPTION ELONGATION FACTOR SPT5"/>
    <property type="match status" value="1"/>
</dbReference>
<dbReference type="RefSeq" id="XP_024664894.1">
    <property type="nucleotide sequence ID" value="XM_024809126.1"/>
</dbReference>
<dbReference type="InterPro" id="IPR006645">
    <property type="entry name" value="NGN-like_dom"/>
</dbReference>
<dbReference type="InterPro" id="IPR041973">
    <property type="entry name" value="KOW_Spt5_1"/>
</dbReference>
<protein>
    <recommendedName>
        <fullName evidence="3 7">Transcription elongation factor SPT5</fullName>
    </recommendedName>
</protein>
<dbReference type="GO" id="GO:0006357">
    <property type="term" value="P:regulation of transcription by RNA polymerase II"/>
    <property type="evidence" value="ECO:0007669"/>
    <property type="project" value="InterPro"/>
</dbReference>
<feature type="region of interest" description="Disordered" evidence="8">
    <location>
        <begin position="1"/>
        <end position="165"/>
    </location>
</feature>
<keyword evidence="4 7" id="KW-0804">Transcription</keyword>
<dbReference type="FunFam" id="3.30.70.940:FF:000005">
    <property type="entry name" value="Transcription elongation factor SPT5"/>
    <property type="match status" value="1"/>
</dbReference>
<evidence type="ECO:0000256" key="8">
    <source>
        <dbReference type="SAM" id="MobiDB-lite"/>
    </source>
</evidence>
<gene>
    <name evidence="12" type="ORF">B9G98_02569</name>
</gene>
<dbReference type="InterPro" id="IPR014722">
    <property type="entry name" value="Rib_uL2_dom2"/>
</dbReference>
<feature type="domain" description="KOW" evidence="10">
    <location>
        <begin position="298"/>
        <end position="325"/>
    </location>
</feature>
<dbReference type="Pfam" id="PF03439">
    <property type="entry name" value="Spt5-NGN"/>
    <property type="match status" value="1"/>
</dbReference>
<dbReference type="SMART" id="SM01104">
    <property type="entry name" value="CTD"/>
    <property type="match status" value="1"/>
</dbReference>
<feature type="compositionally biased region" description="Polar residues" evidence="8">
    <location>
        <begin position="806"/>
        <end position="816"/>
    </location>
</feature>
<dbReference type="GeneID" id="36516317"/>
<dbReference type="Pfam" id="PF11942">
    <property type="entry name" value="Spt5_N"/>
    <property type="match status" value="1"/>
</dbReference>
<feature type="domain" description="Spt5 C-terminal" evidence="11">
    <location>
        <begin position="841"/>
        <end position="986"/>
    </location>
</feature>
<dbReference type="GO" id="GO:0006368">
    <property type="term" value="P:transcription elongation by RNA polymerase II"/>
    <property type="evidence" value="ECO:0007669"/>
    <property type="project" value="TreeGrafter"/>
</dbReference>
<evidence type="ECO:0000256" key="3">
    <source>
        <dbReference type="ARBA" id="ARBA00020181"/>
    </source>
</evidence>
<dbReference type="GO" id="GO:0003729">
    <property type="term" value="F:mRNA binding"/>
    <property type="evidence" value="ECO:0007669"/>
    <property type="project" value="TreeGrafter"/>
</dbReference>
<dbReference type="Gene3D" id="2.30.30.30">
    <property type="match status" value="3"/>
</dbReference>
<evidence type="ECO:0000256" key="2">
    <source>
        <dbReference type="ARBA" id="ARBA00006956"/>
    </source>
</evidence>
<dbReference type="Pfam" id="PF23037">
    <property type="entry name" value="KOWx_SPT5"/>
    <property type="match status" value="1"/>
</dbReference>
<evidence type="ECO:0000256" key="6">
    <source>
        <dbReference type="ARBA" id="ARBA00024691"/>
    </source>
</evidence>
<proteinExistence type="inferred from homology"/>
<sequence length="986" mass="106691">MSSPEAAKFEVDLDSDATEPGDLAGPSVDSAPDSETQAPSDDAELDADHEQEAETVHELEQVNSEEEEEGQNDDDVEDDDVEDDDDDDDDDAPRKRRRKLRRNQFLDVEAEVDDEEEDLEDDEDELGRDDGFIQEPDAEDLEGAEEPIHRQVDRRRETEITEEEAERLADEYREKYGRSAANKYRGDSGVVPQRLLLPSVHDPSIFGINCRIGKEKEAIRALLRKKINLQYGPNPLEIFSAFQRDAFPGRIYVEARNQKAALQACKGVVHLFSQSKILLVPIKEYPDLFRVRKSQDTELVPGAYVRVKRGKYAGDLAVVENLSENGLEVQLRLVPRLDYGRAPIIDTASGQSKRKRATATDRPPQRLFSASDAGQYDARNLQRRGQNSYVYAADTYENGYLIKDFKLTLISTEGVNPTLEEITKLTNAKDEGIDLQSLSESLRRDTKTQAFQPGEMVEVTQGEQAGLRGRVTDSSGDIVSIVGTEGNEGVKVAVPSGLLRKYFVVGDHVRVTAGNYKDDTGLVVQRSKDKVTLLSDLSQTEVTVFAKDLKTASDIGGSNVIGQYALHDLVQLNAQTVGCIVDIERERVKVLAQDGQIVAITPSAIVGKITSGREVATDKVGRQIEVGDKVREAGGERREGTILRIYHQFAFLQNRELTENLGIFVNRVHHLMTVQTKNARDERGLDLSKMNPNAAAGAPMSMAPPPARSNFNARRILGQKVAIGAGSSYKGLKGTVRDVNDTAAQIELEARNKIITVDVTKLLFKSQNGGALIPFRDYISRPSGGLRTSMPPPRTPRHAAGAQTPAWASNNNNNGGRTPAWAGSGAGGGRTPAWAGSGASGGRTPAWGGAGSQTPAWNSGSRTPAWNASGGQTPAWNSGSRTPAWNAGSRTPAWNADGGRTPTWNADGSRTPAWNSNGGTTPGDSGPGYYSAATPGVGGSGVYESGPTPGASGPYATGRTMGVVATPAAWGDDGDDDVPKYEPESP</sequence>
<dbReference type="GO" id="GO:0032044">
    <property type="term" value="C:DSIF complex"/>
    <property type="evidence" value="ECO:0007669"/>
    <property type="project" value="TreeGrafter"/>
</dbReference>
<feature type="compositionally biased region" description="Acidic residues" evidence="8">
    <location>
        <begin position="136"/>
        <end position="145"/>
    </location>
</feature>
<evidence type="ECO:0000313" key="12">
    <source>
        <dbReference type="EMBL" id="PRT54949.1"/>
    </source>
</evidence>
<evidence type="ECO:0000259" key="9">
    <source>
        <dbReference type="SMART" id="SM00738"/>
    </source>
</evidence>
<keyword evidence="12" id="KW-0251">Elongation factor</keyword>
<evidence type="ECO:0000259" key="10">
    <source>
        <dbReference type="SMART" id="SM00739"/>
    </source>
</evidence>
<feature type="region of interest" description="Disordered" evidence="8">
    <location>
        <begin position="349"/>
        <end position="371"/>
    </location>
</feature>
<dbReference type="CDD" id="cd09888">
    <property type="entry name" value="NGN_Euk"/>
    <property type="match status" value="1"/>
</dbReference>
<dbReference type="SUPFAM" id="SSF50104">
    <property type="entry name" value="Translation proteins SH3-like domain"/>
    <property type="match status" value="1"/>
</dbReference>
<dbReference type="InterPro" id="IPR024945">
    <property type="entry name" value="Spt5_C_dom"/>
</dbReference>
<dbReference type="Gene3D" id="3.30.70.940">
    <property type="entry name" value="NusG, N-terminal domain"/>
    <property type="match status" value="1"/>
</dbReference>
<keyword evidence="12" id="KW-0648">Protein biosynthesis</keyword>
<dbReference type="InterPro" id="IPR041975">
    <property type="entry name" value="KOW_Spt5_2"/>
</dbReference>
<dbReference type="InterPro" id="IPR039385">
    <property type="entry name" value="NGN_Euk"/>
</dbReference>
<dbReference type="InterPro" id="IPR041977">
    <property type="entry name" value="KOW_Spt5_4"/>
</dbReference>
<dbReference type="SMART" id="SM00738">
    <property type="entry name" value="NGN"/>
    <property type="match status" value="1"/>
</dbReference>
<evidence type="ECO:0000256" key="5">
    <source>
        <dbReference type="ARBA" id="ARBA00023242"/>
    </source>
</evidence>
<dbReference type="CDD" id="cd06084">
    <property type="entry name" value="KOW_Spt5_4"/>
    <property type="match status" value="1"/>
</dbReference>
<feature type="compositionally biased region" description="Acidic residues" evidence="8">
    <location>
        <begin position="108"/>
        <end position="127"/>
    </location>
</feature>
<evidence type="ECO:0000256" key="7">
    <source>
        <dbReference type="PIRNR" id="PIRNR036945"/>
    </source>
</evidence>
<comment type="caution">
    <text evidence="12">The sequence shown here is derived from an EMBL/GenBank/DDBJ whole genome shotgun (WGS) entry which is preliminary data.</text>
</comment>
<dbReference type="InterPro" id="IPR005100">
    <property type="entry name" value="NGN-domain"/>
</dbReference>
<dbReference type="InterPro" id="IPR022581">
    <property type="entry name" value="Spt5_N"/>
</dbReference>
<dbReference type="InterPro" id="IPR005824">
    <property type="entry name" value="KOW"/>
</dbReference>
<dbReference type="GO" id="GO:0003746">
    <property type="term" value="F:translation elongation factor activity"/>
    <property type="evidence" value="ECO:0007669"/>
    <property type="project" value="UniProtKB-KW"/>
</dbReference>
<evidence type="ECO:0000259" key="11">
    <source>
        <dbReference type="SMART" id="SM01104"/>
    </source>
</evidence>